<dbReference type="CDD" id="cd02226">
    <property type="entry name" value="cupin_YdbB-like"/>
    <property type="match status" value="1"/>
</dbReference>
<evidence type="ECO:0000313" key="2">
    <source>
        <dbReference type="EMBL" id="AOH53572.1"/>
    </source>
</evidence>
<evidence type="ECO:0000313" key="3">
    <source>
        <dbReference type="Proteomes" id="UP000077926"/>
    </source>
</evidence>
<keyword evidence="3" id="KW-1185">Reference proteome</keyword>
<dbReference type="AlphaFoldDB" id="A0A1B3XK70"/>
<dbReference type="RefSeq" id="WP_064461957.1">
    <property type="nucleotide sequence ID" value="NZ_CP017080.1"/>
</dbReference>
<dbReference type="Pfam" id="PF07883">
    <property type="entry name" value="Cupin_2"/>
    <property type="match status" value="1"/>
</dbReference>
<dbReference type="KEGG" id="bmur:ABE28_004345"/>
<dbReference type="PANTHER" id="PTHR36114">
    <property type="entry name" value="16.7 KDA PROTEIN IN WHIE LOCUS"/>
    <property type="match status" value="1"/>
</dbReference>
<dbReference type="PANTHER" id="PTHR36114:SF1">
    <property type="entry name" value="16.7 KDA PROTEIN IN WHIE LOCUS"/>
    <property type="match status" value="1"/>
</dbReference>
<dbReference type="Proteomes" id="UP000077926">
    <property type="component" value="Chromosome"/>
</dbReference>
<gene>
    <name evidence="2" type="ORF">ABE28_004345</name>
</gene>
<dbReference type="Gene3D" id="2.60.120.10">
    <property type="entry name" value="Jelly Rolls"/>
    <property type="match status" value="1"/>
</dbReference>
<dbReference type="InterPro" id="IPR052044">
    <property type="entry name" value="PKS_Associated_Protein"/>
</dbReference>
<reference evidence="2 3" key="1">
    <citation type="submission" date="2016-08" db="EMBL/GenBank/DDBJ databases">
        <title>Complete genome sequence of Bacillus muralis G25-68, a strain with toxicity to nematodes.</title>
        <authorList>
            <person name="Zheng Z."/>
        </authorList>
    </citation>
    <scope>NUCLEOTIDE SEQUENCE [LARGE SCALE GENOMIC DNA]</scope>
    <source>
        <strain evidence="2 3">G25-68</strain>
    </source>
</reference>
<dbReference type="STRING" id="264697.ABE28_004345"/>
<feature type="domain" description="Cupin type-2" evidence="1">
    <location>
        <begin position="59"/>
        <end position="114"/>
    </location>
</feature>
<dbReference type="InterPro" id="IPR011051">
    <property type="entry name" value="RmlC_Cupin_sf"/>
</dbReference>
<sequence length="127" mass="14612">MENQKNYNYNQQMDIKFDYLEKITIKDIVRDNTDKWFNQSLCEVNSSVLRLGIFEGEYHMHKHENDDEVFFVLEGALVLETENGNFELGQYEGACVPKGTMHRPVVPKGKAVVLMIENKGIDPIGTV</sequence>
<organism evidence="2 3">
    <name type="scientific">Peribacillus muralis</name>
    <dbReference type="NCBI Taxonomy" id="264697"/>
    <lineage>
        <taxon>Bacteria</taxon>
        <taxon>Bacillati</taxon>
        <taxon>Bacillota</taxon>
        <taxon>Bacilli</taxon>
        <taxon>Bacillales</taxon>
        <taxon>Bacillaceae</taxon>
        <taxon>Peribacillus</taxon>
    </lineage>
</organism>
<dbReference type="EMBL" id="CP017080">
    <property type="protein sequence ID" value="AOH53572.1"/>
    <property type="molecule type" value="Genomic_DNA"/>
</dbReference>
<protein>
    <recommendedName>
        <fullName evidence="1">Cupin type-2 domain-containing protein</fullName>
    </recommendedName>
</protein>
<dbReference type="InterPro" id="IPR013096">
    <property type="entry name" value="Cupin_2"/>
</dbReference>
<name>A0A1B3XK70_9BACI</name>
<accession>A0A1B3XK70</accession>
<proteinExistence type="predicted"/>
<dbReference type="InterPro" id="IPR014710">
    <property type="entry name" value="RmlC-like_jellyroll"/>
</dbReference>
<evidence type="ECO:0000259" key="1">
    <source>
        <dbReference type="Pfam" id="PF07883"/>
    </source>
</evidence>
<dbReference type="SUPFAM" id="SSF51182">
    <property type="entry name" value="RmlC-like cupins"/>
    <property type="match status" value="1"/>
</dbReference>
<dbReference type="OrthoDB" id="9794183at2"/>